<dbReference type="PANTHER" id="PTHR36834">
    <property type="entry name" value="MEMBRANE PROTEIN-RELATED"/>
    <property type="match status" value="1"/>
</dbReference>
<dbReference type="RefSeq" id="WP_162355816.1">
    <property type="nucleotide sequence ID" value="NZ_CP048209.1"/>
</dbReference>
<evidence type="ECO:0000256" key="1">
    <source>
        <dbReference type="SAM" id="Phobius"/>
    </source>
</evidence>
<proteinExistence type="predicted"/>
<evidence type="ECO:0000313" key="3">
    <source>
        <dbReference type="EMBL" id="QHT59750.1"/>
    </source>
</evidence>
<dbReference type="AlphaFoldDB" id="A0A6C0FZU5"/>
<feature type="transmembrane region" description="Helical" evidence="1">
    <location>
        <begin position="77"/>
        <end position="100"/>
    </location>
</feature>
<accession>A0A6C0FZU5</accession>
<reference evidence="3 4" key="1">
    <citation type="submission" date="2020-01" db="EMBL/GenBank/DDBJ databases">
        <title>Paenibacillus sp. nov., isolated from tomato rhizosphere.</title>
        <authorList>
            <person name="Weon H.-Y."/>
            <person name="Lee S.A."/>
        </authorList>
    </citation>
    <scope>NUCLEOTIDE SEQUENCE [LARGE SCALE GENOMIC DNA]</scope>
    <source>
        <strain evidence="3 4">12200R-189</strain>
    </source>
</reference>
<keyword evidence="1" id="KW-0812">Transmembrane</keyword>
<evidence type="ECO:0000313" key="4">
    <source>
        <dbReference type="Proteomes" id="UP000476064"/>
    </source>
</evidence>
<protein>
    <submittedName>
        <fullName evidence="3">VanZ family protein</fullName>
    </submittedName>
</protein>
<feature type="transmembrane region" description="Helical" evidence="1">
    <location>
        <begin position="7"/>
        <end position="29"/>
    </location>
</feature>
<feature type="transmembrane region" description="Helical" evidence="1">
    <location>
        <begin position="139"/>
        <end position="159"/>
    </location>
</feature>
<gene>
    <name evidence="3" type="ORF">GXP70_07145</name>
</gene>
<dbReference type="Proteomes" id="UP000476064">
    <property type="component" value="Chromosome"/>
</dbReference>
<evidence type="ECO:0000259" key="2">
    <source>
        <dbReference type="Pfam" id="PF04892"/>
    </source>
</evidence>
<keyword evidence="4" id="KW-1185">Reference proteome</keyword>
<dbReference type="Pfam" id="PF04892">
    <property type="entry name" value="VanZ"/>
    <property type="match status" value="1"/>
</dbReference>
<dbReference type="InterPro" id="IPR006976">
    <property type="entry name" value="VanZ-like"/>
</dbReference>
<organism evidence="3 4">
    <name type="scientific">Paenibacillus lycopersici</name>
    <dbReference type="NCBI Taxonomy" id="2704462"/>
    <lineage>
        <taxon>Bacteria</taxon>
        <taxon>Bacillati</taxon>
        <taxon>Bacillota</taxon>
        <taxon>Bacilli</taxon>
        <taxon>Bacillales</taxon>
        <taxon>Paenibacillaceae</taxon>
        <taxon>Paenibacillus</taxon>
    </lineage>
</organism>
<keyword evidence="1" id="KW-1133">Transmembrane helix</keyword>
<feature type="transmembrane region" description="Helical" evidence="1">
    <location>
        <begin position="112"/>
        <end position="133"/>
    </location>
</feature>
<dbReference type="KEGG" id="plyc:GXP70_07145"/>
<dbReference type="EMBL" id="CP048209">
    <property type="protein sequence ID" value="QHT59750.1"/>
    <property type="molecule type" value="Genomic_DNA"/>
</dbReference>
<keyword evidence="1" id="KW-0472">Membrane</keyword>
<feature type="domain" description="VanZ-like" evidence="2">
    <location>
        <begin position="50"/>
        <end position="155"/>
    </location>
</feature>
<dbReference type="InterPro" id="IPR053150">
    <property type="entry name" value="Teicoplanin_resist-assoc"/>
</dbReference>
<sequence>MCRTRPFTRFTIGILLVLYIAATIEIIVFKFGRIDAAYLIHQLKYALQHAGYVNERIHAGNQEPFREIKRSLRGRTLYDLLCLFGNMAIFMPLGSFAGLLSGSGGRPMLRALTVSFGFSLMLETSQAVLNVGVFDVDDLLLNTAGGLLGCFVFRLYAAYWDARRDAQAKPGKTAIQADRANTAILGGKG</sequence>
<name>A0A6C0FZU5_9BACL</name>
<dbReference type="PANTHER" id="PTHR36834:SF1">
    <property type="entry name" value="INTEGRAL MEMBRANE PROTEIN"/>
    <property type="match status" value="1"/>
</dbReference>